<proteinExistence type="predicted"/>
<dbReference type="GO" id="GO:0046872">
    <property type="term" value="F:metal ion binding"/>
    <property type="evidence" value="ECO:0007669"/>
    <property type="project" value="UniProtKB-KW"/>
</dbReference>
<organism evidence="8 9">
    <name type="scientific">Candidatus Magnetoglobus multicellularis str. Araruama</name>
    <dbReference type="NCBI Taxonomy" id="890399"/>
    <lineage>
        <taxon>Bacteria</taxon>
        <taxon>Pseudomonadati</taxon>
        <taxon>Thermodesulfobacteriota</taxon>
        <taxon>Desulfobacteria</taxon>
        <taxon>Desulfobacterales</taxon>
        <taxon>Desulfobacteraceae</taxon>
        <taxon>Candidatus Magnetoglobus</taxon>
    </lineage>
</organism>
<comment type="cofactor">
    <cofactor evidence="2">
        <name>Mg(2+)</name>
        <dbReference type="ChEBI" id="CHEBI:18420"/>
    </cofactor>
</comment>
<keyword evidence="3" id="KW-0479">Metal-binding</keyword>
<keyword evidence="6" id="KW-0464">Manganese</keyword>
<feature type="domain" description="Nudix hydrolase" evidence="7">
    <location>
        <begin position="24"/>
        <end position="166"/>
    </location>
</feature>
<dbReference type="InterPro" id="IPR045121">
    <property type="entry name" value="CoAse"/>
</dbReference>
<dbReference type="AlphaFoldDB" id="A0A1V1P771"/>
<dbReference type="SUPFAM" id="SSF55811">
    <property type="entry name" value="Nudix"/>
    <property type="match status" value="1"/>
</dbReference>
<evidence type="ECO:0000313" key="9">
    <source>
        <dbReference type="Proteomes" id="UP000189670"/>
    </source>
</evidence>
<dbReference type="InterPro" id="IPR000086">
    <property type="entry name" value="NUDIX_hydrolase_dom"/>
</dbReference>
<sequence>MPININTIKTQLPKCPGIMGKSEFINTAVLVSLVLKAGELHFLFEERSSSIRQGGEICFPGGFYQKDIDNSFEQTAIRETTEELGINASKIEILGPMDTLLAPIGVTIDPFVGVLHIDDISQLNINNHEVARVFLLPVSYFQKHAPETYQVKPMAHPVDSTPDGKTKVLLPFEKLGLPKRYHHPWGGVPMNIYVYHTPEAMIWGLTAKIVYYFLLLYENQKKCSDSLITK</sequence>
<evidence type="ECO:0000256" key="3">
    <source>
        <dbReference type="ARBA" id="ARBA00022723"/>
    </source>
</evidence>
<dbReference type="CDD" id="cd03426">
    <property type="entry name" value="NUDIX_CoAse_Nudt7"/>
    <property type="match status" value="1"/>
</dbReference>
<comment type="cofactor">
    <cofactor evidence="1">
        <name>Mn(2+)</name>
        <dbReference type="ChEBI" id="CHEBI:29035"/>
    </cofactor>
</comment>
<evidence type="ECO:0000256" key="4">
    <source>
        <dbReference type="ARBA" id="ARBA00022801"/>
    </source>
</evidence>
<dbReference type="PANTHER" id="PTHR12992:SF11">
    <property type="entry name" value="MITOCHONDRIAL COENZYME A DIPHOSPHATASE NUDT8"/>
    <property type="match status" value="1"/>
</dbReference>
<gene>
    <name evidence="8" type="ORF">OMM_03141</name>
</gene>
<evidence type="ECO:0000256" key="2">
    <source>
        <dbReference type="ARBA" id="ARBA00001946"/>
    </source>
</evidence>
<dbReference type="Gene3D" id="3.90.79.10">
    <property type="entry name" value="Nucleoside Triphosphate Pyrophosphohydrolase"/>
    <property type="match status" value="1"/>
</dbReference>
<evidence type="ECO:0000256" key="5">
    <source>
        <dbReference type="ARBA" id="ARBA00022842"/>
    </source>
</evidence>
<keyword evidence="4 8" id="KW-0378">Hydrolase</keyword>
<comment type="caution">
    <text evidence="8">The sequence shown here is derived from an EMBL/GenBank/DDBJ whole genome shotgun (WGS) entry which is preliminary data.</text>
</comment>
<name>A0A1V1P771_9BACT</name>
<dbReference type="InterPro" id="IPR015797">
    <property type="entry name" value="NUDIX_hydrolase-like_dom_sf"/>
</dbReference>
<dbReference type="Proteomes" id="UP000189670">
    <property type="component" value="Unassembled WGS sequence"/>
</dbReference>
<evidence type="ECO:0000256" key="1">
    <source>
        <dbReference type="ARBA" id="ARBA00001936"/>
    </source>
</evidence>
<evidence type="ECO:0000313" key="8">
    <source>
        <dbReference type="EMBL" id="ETR70575.1"/>
    </source>
</evidence>
<dbReference type="PANTHER" id="PTHR12992">
    <property type="entry name" value="NUDIX HYDROLASE"/>
    <property type="match status" value="1"/>
</dbReference>
<evidence type="ECO:0000256" key="6">
    <source>
        <dbReference type="ARBA" id="ARBA00023211"/>
    </source>
</evidence>
<dbReference type="GO" id="GO:0010945">
    <property type="term" value="F:coenzyme A diphosphatase activity"/>
    <property type="evidence" value="ECO:0007669"/>
    <property type="project" value="InterPro"/>
</dbReference>
<dbReference type="PROSITE" id="PS51462">
    <property type="entry name" value="NUDIX"/>
    <property type="match status" value="1"/>
</dbReference>
<evidence type="ECO:0000259" key="7">
    <source>
        <dbReference type="PROSITE" id="PS51462"/>
    </source>
</evidence>
<dbReference type="EMBL" id="ATBP01000402">
    <property type="protein sequence ID" value="ETR70575.1"/>
    <property type="molecule type" value="Genomic_DNA"/>
</dbReference>
<accession>A0A1V1P771</accession>
<protein>
    <submittedName>
        <fullName evidence="8">NUDIX hydrolase</fullName>
    </submittedName>
</protein>
<keyword evidence="5" id="KW-0460">Magnesium</keyword>
<reference evidence="9" key="1">
    <citation type="submission" date="2012-11" db="EMBL/GenBank/DDBJ databases">
        <authorList>
            <person name="Lucero-Rivera Y.E."/>
            <person name="Tovar-Ramirez D."/>
        </authorList>
    </citation>
    <scope>NUCLEOTIDE SEQUENCE [LARGE SCALE GENOMIC DNA]</scope>
    <source>
        <strain evidence="9">Araruama</strain>
    </source>
</reference>
<dbReference type="Pfam" id="PF00293">
    <property type="entry name" value="NUDIX"/>
    <property type="match status" value="1"/>
</dbReference>